<dbReference type="InterPro" id="IPR002678">
    <property type="entry name" value="DUF34/NIF3"/>
</dbReference>
<dbReference type="InterPro" id="IPR036069">
    <property type="entry name" value="DUF34/NIF3_sf"/>
</dbReference>
<dbReference type="SUPFAM" id="SSF102705">
    <property type="entry name" value="NIF3 (NGG1p interacting factor 3)-like"/>
    <property type="match status" value="1"/>
</dbReference>
<dbReference type="GO" id="GO:0046872">
    <property type="term" value="F:metal ion binding"/>
    <property type="evidence" value="ECO:0007669"/>
    <property type="project" value="UniProtKB-KW"/>
</dbReference>
<protein>
    <recommendedName>
        <fullName evidence="2">GTP cyclohydrolase 1 type 2 homolog</fullName>
    </recommendedName>
</protein>
<keyword evidence="3 4" id="KW-0479">Metal-binding</keyword>
<evidence type="ECO:0000313" key="6">
    <source>
        <dbReference type="Proteomes" id="UP000469346"/>
    </source>
</evidence>
<feature type="binding site" evidence="4">
    <location>
        <position position="105"/>
    </location>
    <ligand>
        <name>a divalent metal cation</name>
        <dbReference type="ChEBI" id="CHEBI:60240"/>
        <label>1</label>
    </ligand>
</feature>
<comment type="caution">
    <text evidence="5">The sequence shown here is derived from an EMBL/GenBank/DDBJ whole genome shotgun (WGS) entry which is preliminary data.</text>
</comment>
<accession>A0A6N9TYC7</accession>
<proteinExistence type="inferred from homology"/>
<evidence type="ECO:0000313" key="5">
    <source>
        <dbReference type="EMBL" id="NDY43476.1"/>
    </source>
</evidence>
<organism evidence="5 6">
    <name type="scientific">Dissulfurirhabdus thermomarina</name>
    <dbReference type="NCBI Taxonomy" id="1765737"/>
    <lineage>
        <taxon>Bacteria</taxon>
        <taxon>Deltaproteobacteria</taxon>
        <taxon>Dissulfurirhabdaceae</taxon>
        <taxon>Dissulfurirhabdus</taxon>
    </lineage>
</organism>
<dbReference type="AlphaFoldDB" id="A0A6N9TYC7"/>
<dbReference type="EMBL" id="JAAGRR010000183">
    <property type="protein sequence ID" value="NDY43476.1"/>
    <property type="molecule type" value="Genomic_DNA"/>
</dbReference>
<evidence type="ECO:0000256" key="4">
    <source>
        <dbReference type="PIRSR" id="PIRSR602678-1"/>
    </source>
</evidence>
<dbReference type="GO" id="GO:0005737">
    <property type="term" value="C:cytoplasm"/>
    <property type="evidence" value="ECO:0007669"/>
    <property type="project" value="TreeGrafter"/>
</dbReference>
<dbReference type="Gene3D" id="3.40.1390.30">
    <property type="entry name" value="NIF3 (NGG1p interacting factor 3)-like"/>
    <property type="match status" value="1"/>
</dbReference>
<sequence length="163" mass="16439">MRPTAAAVLAELESWAPAGLAESWDNVGLQVGDPGREVGKVLVALDPAAGALEAADRRGADLVVTHHPLLFEPLASVDLSRPVPSLVAGFLRAGICLVALHTNLDAVPGGVSDQLACALGLTEVRPLVPAASGPPGSGLGRIGRLPEAETLGDVLGRLAGALD</sequence>
<gene>
    <name evidence="5" type="ORF">G3N55_11570</name>
</gene>
<dbReference type="Proteomes" id="UP000469346">
    <property type="component" value="Unassembled WGS sequence"/>
</dbReference>
<feature type="binding site" evidence="4">
    <location>
        <position position="67"/>
    </location>
    <ligand>
        <name>a divalent metal cation</name>
        <dbReference type="ChEBI" id="CHEBI:60240"/>
        <label>1</label>
    </ligand>
</feature>
<evidence type="ECO:0000256" key="1">
    <source>
        <dbReference type="ARBA" id="ARBA00006964"/>
    </source>
</evidence>
<evidence type="ECO:0000256" key="2">
    <source>
        <dbReference type="ARBA" id="ARBA00022112"/>
    </source>
</evidence>
<dbReference type="FunFam" id="3.40.1390.30:FF:000001">
    <property type="entry name" value="GTP cyclohydrolase 1 type 2"/>
    <property type="match status" value="1"/>
</dbReference>
<dbReference type="PANTHER" id="PTHR13799">
    <property type="entry name" value="NGG1 INTERACTING FACTOR 3"/>
    <property type="match status" value="1"/>
</dbReference>
<name>A0A6N9TYC7_DISTH</name>
<feature type="binding site" evidence="4">
    <location>
        <position position="66"/>
    </location>
    <ligand>
        <name>a divalent metal cation</name>
        <dbReference type="ChEBI" id="CHEBI:60240"/>
        <label>1</label>
    </ligand>
</feature>
<comment type="similarity">
    <text evidence="1">Belongs to the GTP cyclohydrolase I type 2/NIF3 family.</text>
</comment>
<keyword evidence="6" id="KW-1185">Reference proteome</keyword>
<dbReference type="PANTHER" id="PTHR13799:SF14">
    <property type="entry name" value="GTP CYCLOHYDROLASE 1 TYPE 2 HOMOLOG"/>
    <property type="match status" value="1"/>
</dbReference>
<dbReference type="Pfam" id="PF01784">
    <property type="entry name" value="DUF34_NIF3"/>
    <property type="match status" value="1"/>
</dbReference>
<evidence type="ECO:0000256" key="3">
    <source>
        <dbReference type="ARBA" id="ARBA00022723"/>
    </source>
</evidence>
<reference evidence="5 6" key="1">
    <citation type="submission" date="2020-02" db="EMBL/GenBank/DDBJ databases">
        <title>Comparative genomics of sulfur disproportionating microorganisms.</title>
        <authorList>
            <person name="Ward L.M."/>
            <person name="Bertran E."/>
            <person name="Johnston D.T."/>
        </authorList>
    </citation>
    <scope>NUCLEOTIDE SEQUENCE [LARGE SCALE GENOMIC DNA]</scope>
    <source>
        <strain evidence="5 6">DSM 100025</strain>
    </source>
</reference>
<dbReference type="RefSeq" id="WP_163299726.1">
    <property type="nucleotide sequence ID" value="NZ_JAAGRR010000183.1"/>
</dbReference>
<feature type="non-terminal residue" evidence="5">
    <location>
        <position position="163"/>
    </location>
</feature>